<feature type="domain" description="DUF2510" evidence="3">
    <location>
        <begin position="7"/>
        <end position="39"/>
    </location>
</feature>
<keyword evidence="2" id="KW-0812">Transmembrane</keyword>
<dbReference type="Proteomes" id="UP001596915">
    <property type="component" value="Unassembled WGS sequence"/>
</dbReference>
<protein>
    <submittedName>
        <fullName evidence="4">DUF2510 domain-containing protein</fullName>
    </submittedName>
</protein>
<dbReference type="InterPro" id="IPR018929">
    <property type="entry name" value="DUF2510"/>
</dbReference>
<sequence length="322" mass="32597">MSNATPPGWYPDAAAPGTDRWWDGAAWTAHTRPAAAPQAFGPPEPVATAPQDLRLPGPAATASGNGGTAAGRGATRIVALAVAGLIVVGAAVTGAALLGRDDDGERPEAGPSGSVTPTTVTDTPSPTGSPAEGDPKVLVDQLNGITLPIPDGWEKPDRTVEPVLTMRTVNSYACPGSSSDFCYHGTVTSRIASATDITSAEELAEHDIATAADGAYEKNLVGNRIHGGIVSHKVLDSASVSVAGRAGYQVRWRVETGKGPGGYVQSLVFPSTIGTESLIIVRYAFDAGPDGPPLSLMDTITKAIRPIGDSATSGGAGSSIAP</sequence>
<feature type="region of interest" description="Disordered" evidence="1">
    <location>
        <begin position="99"/>
        <end position="136"/>
    </location>
</feature>
<dbReference type="EMBL" id="JBHTGL010000008">
    <property type="protein sequence ID" value="MFD0628151.1"/>
    <property type="molecule type" value="Genomic_DNA"/>
</dbReference>
<keyword evidence="2" id="KW-0472">Membrane</keyword>
<evidence type="ECO:0000313" key="5">
    <source>
        <dbReference type="Proteomes" id="UP001596915"/>
    </source>
</evidence>
<feature type="compositionally biased region" description="Low complexity" evidence="1">
    <location>
        <begin position="110"/>
        <end position="130"/>
    </location>
</feature>
<comment type="caution">
    <text evidence="4">The sequence shown here is derived from an EMBL/GenBank/DDBJ whole genome shotgun (WGS) entry which is preliminary data.</text>
</comment>
<name>A0ABW2X2Z3_9ACTN</name>
<evidence type="ECO:0000256" key="2">
    <source>
        <dbReference type="SAM" id="Phobius"/>
    </source>
</evidence>
<keyword evidence="2" id="KW-1133">Transmembrane helix</keyword>
<accession>A0ABW2X2Z3</accession>
<evidence type="ECO:0000313" key="4">
    <source>
        <dbReference type="EMBL" id="MFD0628151.1"/>
    </source>
</evidence>
<keyword evidence="5" id="KW-1185">Reference proteome</keyword>
<evidence type="ECO:0000256" key="1">
    <source>
        <dbReference type="SAM" id="MobiDB-lite"/>
    </source>
</evidence>
<evidence type="ECO:0000259" key="3">
    <source>
        <dbReference type="Pfam" id="PF10708"/>
    </source>
</evidence>
<reference evidence="5" key="1">
    <citation type="journal article" date="2019" name="Int. J. Syst. Evol. Microbiol.">
        <title>The Global Catalogue of Microorganisms (GCM) 10K type strain sequencing project: providing services to taxonomists for standard genome sequencing and annotation.</title>
        <authorList>
            <consortium name="The Broad Institute Genomics Platform"/>
            <consortium name="The Broad Institute Genome Sequencing Center for Infectious Disease"/>
            <person name="Wu L."/>
            <person name="Ma J."/>
        </authorList>
    </citation>
    <scope>NUCLEOTIDE SEQUENCE [LARGE SCALE GENOMIC DNA]</scope>
    <source>
        <strain evidence="5">JCM 12607</strain>
    </source>
</reference>
<dbReference type="Pfam" id="PF10708">
    <property type="entry name" value="DUF2510"/>
    <property type="match status" value="1"/>
</dbReference>
<feature type="transmembrane region" description="Helical" evidence="2">
    <location>
        <begin position="77"/>
        <end position="98"/>
    </location>
</feature>
<organism evidence="4 5">
    <name type="scientific">Streptomyces sanglieri</name>
    <dbReference type="NCBI Taxonomy" id="193460"/>
    <lineage>
        <taxon>Bacteria</taxon>
        <taxon>Bacillati</taxon>
        <taxon>Actinomycetota</taxon>
        <taxon>Actinomycetes</taxon>
        <taxon>Kitasatosporales</taxon>
        <taxon>Streptomycetaceae</taxon>
        <taxon>Streptomyces</taxon>
    </lineage>
</organism>
<gene>
    <name evidence="4" type="ORF">ACFQ2K_41500</name>
</gene>
<feature type="region of interest" description="Disordered" evidence="1">
    <location>
        <begin position="32"/>
        <end position="70"/>
    </location>
</feature>
<feature type="compositionally biased region" description="Basic and acidic residues" evidence="1">
    <location>
        <begin position="99"/>
        <end position="108"/>
    </location>
</feature>
<proteinExistence type="predicted"/>